<feature type="region of interest" description="Disordered" evidence="1">
    <location>
        <begin position="252"/>
        <end position="355"/>
    </location>
</feature>
<organism evidence="3">
    <name type="scientific">viral metagenome</name>
    <dbReference type="NCBI Taxonomy" id="1070528"/>
    <lineage>
        <taxon>unclassified sequences</taxon>
        <taxon>metagenomes</taxon>
        <taxon>organismal metagenomes</taxon>
    </lineage>
</organism>
<reference evidence="3" key="1">
    <citation type="journal article" date="2020" name="Nature">
        <title>Giant virus diversity and host interactions through global metagenomics.</title>
        <authorList>
            <person name="Schulz F."/>
            <person name="Roux S."/>
            <person name="Paez-Espino D."/>
            <person name="Jungbluth S."/>
            <person name="Walsh D.A."/>
            <person name="Denef V.J."/>
            <person name="McMahon K.D."/>
            <person name="Konstantinidis K.T."/>
            <person name="Eloe-Fadrosh E.A."/>
            <person name="Kyrpides N.C."/>
            <person name="Woyke T."/>
        </authorList>
    </citation>
    <scope>NUCLEOTIDE SEQUENCE</scope>
    <source>
        <strain evidence="3">GVMAG-M-3300010158-13</strain>
    </source>
</reference>
<dbReference type="AlphaFoldDB" id="A0A6C0B758"/>
<dbReference type="PANTHER" id="PTHR47641:SF10">
    <property type="entry name" value="SERINE-RICH 25 KDA ANTIGEN PROTEIN"/>
    <property type="match status" value="1"/>
</dbReference>
<evidence type="ECO:0000313" key="3">
    <source>
        <dbReference type="EMBL" id="QHS88075.1"/>
    </source>
</evidence>
<keyword evidence="2" id="KW-0472">Membrane</keyword>
<proteinExistence type="predicted"/>
<feature type="compositionally biased region" description="Polar residues" evidence="1">
    <location>
        <begin position="334"/>
        <end position="351"/>
    </location>
</feature>
<feature type="transmembrane region" description="Helical" evidence="2">
    <location>
        <begin position="5"/>
        <end position="25"/>
    </location>
</feature>
<feature type="region of interest" description="Disordered" evidence="1">
    <location>
        <begin position="469"/>
        <end position="496"/>
    </location>
</feature>
<feature type="compositionally biased region" description="Low complexity" evidence="1">
    <location>
        <begin position="252"/>
        <end position="333"/>
    </location>
</feature>
<dbReference type="PANTHER" id="PTHR47641">
    <property type="entry name" value="PERIAXIN-LIKE"/>
    <property type="match status" value="1"/>
</dbReference>
<protein>
    <submittedName>
        <fullName evidence="3">Uncharacterized protein</fullName>
    </submittedName>
</protein>
<dbReference type="EMBL" id="MN739092">
    <property type="protein sequence ID" value="QHS88075.1"/>
    <property type="molecule type" value="Genomic_DNA"/>
</dbReference>
<feature type="compositionally biased region" description="Polar residues" evidence="1">
    <location>
        <begin position="469"/>
        <end position="494"/>
    </location>
</feature>
<keyword evidence="2" id="KW-1133">Transmembrane helix</keyword>
<name>A0A6C0B758_9ZZZZ</name>
<keyword evidence="2" id="KW-0812">Transmembrane</keyword>
<accession>A0A6C0B758</accession>
<sequence>MKYILVVSIIICIIVVLVTAIFMYFNKNNLIREGARGYVIKPITKLNMKDGYRVAPPIVEFINQNIDYTKASFTVIIYKIKPQSFINLTWIALSGYGNSYMQGEPLINYIFIGEDEKKSKNLLKFTVNRNPVDEPFETTEVNLINLLPGTTYTYTVKIVPVRIQVHTSTSGVSEYADYDFDDTVFTFTTKNTITPTITQTMTNTITPTMTNTITPTMTNTITPTMTNTITPTITQTMTNTITPTMTNTITPTFTQTGTPTMTNTITPTFTQTRTPTMTYTGTPTMTQTITPTFTQTGTPTMTNTITPTFTQTGTPTMTNTITPTFTQTGTPTMSKTGTPTMSKTGTPTMSKTGTPTMTNTITPTMTQTPLPVNLPQPINNTVKVPDIEIYYIGQIIVFPDGSVYIITDIIPDNTSAFANHYDAFLNQKIIEGISISGTLILRPIKVVTPSITKTLTQSNTPTQTNELVVQDSNTSQLKRPSENRVSGPSNAQDSLKSKVGSIAKGLDTLFHDTIEDIKEQSNAYFPQSKSVSVTDVNGNKIKIEIPKQGAGFTYYEPGSYKYSADSYVPDYEDSIVLSRSIGLVPRLKGEFFISADTKKLNSIETDYNSSDSLITSSNWSAITPSGTMLSGEKTDNVANGQAEEDIIKKNKLLADISIGKTAEELEYEDKVADLLAIQTGIYNYATPAPMNVQTKIPIIGITTMDKISSTNKNKGDVFNKDNLFYNYATPAPMNVETKIPVVGITTMDKINSINKNKGDVFKKNNLFYNESKNFITKAPTVSGPYPSILQKNKNDVFKIGAGSPLSTNYLLMTSDQ</sequence>
<evidence type="ECO:0000256" key="1">
    <source>
        <dbReference type="SAM" id="MobiDB-lite"/>
    </source>
</evidence>
<evidence type="ECO:0000256" key="2">
    <source>
        <dbReference type="SAM" id="Phobius"/>
    </source>
</evidence>